<reference evidence="4 5" key="1">
    <citation type="submission" date="2020-05" db="EMBL/GenBank/DDBJ databases">
        <title>Identification and distribution of gene clusters putatively required for synthesis of sphingolipid metabolism inhibitors in phylogenetically diverse species of the filamentous fungus Fusarium.</title>
        <authorList>
            <person name="Kim H.-S."/>
            <person name="Busman M."/>
            <person name="Brown D.W."/>
            <person name="Divon H."/>
            <person name="Uhlig S."/>
            <person name="Proctor R.H."/>
        </authorList>
    </citation>
    <scope>NUCLEOTIDE SEQUENCE [LARGE SCALE GENOMIC DNA]</scope>
    <source>
        <strain evidence="4 5">NRRL 25211</strain>
    </source>
</reference>
<dbReference type="GO" id="GO:0005739">
    <property type="term" value="C:mitochondrion"/>
    <property type="evidence" value="ECO:0007669"/>
    <property type="project" value="TreeGrafter"/>
</dbReference>
<dbReference type="InterPro" id="IPR016167">
    <property type="entry name" value="FAD-bd_PCMH_sub1"/>
</dbReference>
<accession>A0A8H5P394</accession>
<dbReference type="PANTHER" id="PTHR11748:SF114">
    <property type="entry name" value="ARYL-ALCOHOL OXIDASE VANILLYL-ALCOHOL OXIDASE (AFU_ORTHOLOGUE AFUA_3G09500)-RELATED"/>
    <property type="match status" value="1"/>
</dbReference>
<dbReference type="InterPro" id="IPR016166">
    <property type="entry name" value="FAD-bd_PCMH"/>
</dbReference>
<sequence>MTSTAPKNTYPWDEYEAAHQHTFSTPNIPIKRVIPPGVTEEAFDQAIEALAAVVGKDQVFVGDALSHYIDPFDIWDDDESKRKVPGAAVVPASVEEVRAVLHVANKFNIPLWTFSRGKNLGYGGPAPRINGSVALDLHRMNRILEVNDEYSYCVVEPGVSWKQLIDYCAEHKKKVWPSTPSLSWGSVTGNTLDRGTGFGTHFNHHQSISGLEVLLADGDVVRTGQFSIDGSPNAFISKFTYGPSIEGLFLQSNLGVVTKLSLWMTPTPPAFMECTLSADEFKHIEPMVDLLGPMRQNGLIPSCVWFMGCWEILAARGKRVDFWDGPGPVPTWRMRELCKELELPYWTARWGFWGPKRVIQAQFDEIKELVEKTQPALKLNGTIFSGDNGGLVDNKSIPEMNAVLLTGQSSLFSLPTIQWALPKDGSGKGAHGDYAPHIPNSGKLTLEWIKKSYECYEKRGIEPMIDFFMHERHILMVNMFMYDQQNSRDRKAVYDLYHDFHKLSKDRCYGMYRAHVNYMDLIAGHSSFNNYAYNRFVEKIKDAVDPNGILSPGKSGIWPSRYRHLREAHEAKKPSHL</sequence>
<comment type="caution">
    <text evidence="4">The sequence shown here is derived from an EMBL/GenBank/DDBJ whole genome shotgun (WGS) entry which is preliminary data.</text>
</comment>
<dbReference type="AlphaFoldDB" id="A0A8H5P394"/>
<proteinExistence type="predicted"/>
<dbReference type="PANTHER" id="PTHR11748">
    <property type="entry name" value="D-LACTATE DEHYDROGENASE"/>
    <property type="match status" value="1"/>
</dbReference>
<dbReference type="InterPro" id="IPR006094">
    <property type="entry name" value="Oxid_FAD_bind_N"/>
</dbReference>
<feature type="domain" description="FAD-binding PCMH-type" evidence="3">
    <location>
        <begin position="81"/>
        <end position="267"/>
    </location>
</feature>
<evidence type="ECO:0000256" key="2">
    <source>
        <dbReference type="ARBA" id="ARBA00022827"/>
    </source>
</evidence>
<dbReference type="InterPro" id="IPR016164">
    <property type="entry name" value="FAD-linked_Oxase-like_C"/>
</dbReference>
<dbReference type="Pfam" id="PF01565">
    <property type="entry name" value="FAD_binding_4"/>
    <property type="match status" value="1"/>
</dbReference>
<dbReference type="InterPro" id="IPR016171">
    <property type="entry name" value="Vanillyl_alc_oxidase_C-sub2"/>
</dbReference>
<evidence type="ECO:0000313" key="5">
    <source>
        <dbReference type="Proteomes" id="UP000544095"/>
    </source>
</evidence>
<dbReference type="SUPFAM" id="SSF56176">
    <property type="entry name" value="FAD-binding/transporter-associated domain-like"/>
    <property type="match status" value="1"/>
</dbReference>
<dbReference type="GO" id="GO:0071949">
    <property type="term" value="F:FAD binding"/>
    <property type="evidence" value="ECO:0007669"/>
    <property type="project" value="InterPro"/>
</dbReference>
<dbReference type="GO" id="GO:0008720">
    <property type="term" value="F:D-lactate dehydrogenase (NAD+) activity"/>
    <property type="evidence" value="ECO:0007669"/>
    <property type="project" value="TreeGrafter"/>
</dbReference>
<evidence type="ECO:0000259" key="3">
    <source>
        <dbReference type="PROSITE" id="PS51387"/>
    </source>
</evidence>
<dbReference type="InterPro" id="IPR036318">
    <property type="entry name" value="FAD-bd_PCMH-like_sf"/>
</dbReference>
<dbReference type="InterPro" id="IPR016169">
    <property type="entry name" value="FAD-bd_PCMH_sub2"/>
</dbReference>
<protein>
    <submittedName>
        <fullName evidence="4">Vanillyl-alcohol oxidase</fullName>
    </submittedName>
</protein>
<dbReference type="InterPro" id="IPR016170">
    <property type="entry name" value="Cytok_DH_C_sf"/>
</dbReference>
<organism evidence="4 5">
    <name type="scientific">Fusarium pseudoanthophilum</name>
    <dbReference type="NCBI Taxonomy" id="48495"/>
    <lineage>
        <taxon>Eukaryota</taxon>
        <taxon>Fungi</taxon>
        <taxon>Dikarya</taxon>
        <taxon>Ascomycota</taxon>
        <taxon>Pezizomycotina</taxon>
        <taxon>Sordariomycetes</taxon>
        <taxon>Hypocreomycetidae</taxon>
        <taxon>Hypocreales</taxon>
        <taxon>Nectriaceae</taxon>
        <taxon>Fusarium</taxon>
        <taxon>Fusarium fujikuroi species complex</taxon>
    </lineage>
</organism>
<keyword evidence="1" id="KW-0285">Flavoprotein</keyword>
<keyword evidence="2" id="KW-0274">FAD</keyword>
<dbReference type="SUPFAM" id="SSF55103">
    <property type="entry name" value="FAD-linked oxidases, C-terminal domain"/>
    <property type="match status" value="1"/>
</dbReference>
<dbReference type="GO" id="GO:1903457">
    <property type="term" value="P:lactate catabolic process"/>
    <property type="evidence" value="ECO:0007669"/>
    <property type="project" value="TreeGrafter"/>
</dbReference>
<evidence type="ECO:0000313" key="4">
    <source>
        <dbReference type="EMBL" id="KAF5586538.1"/>
    </source>
</evidence>
<gene>
    <name evidence="4" type="ORF">FPANT_7201</name>
</gene>
<dbReference type="Gene3D" id="3.30.43.10">
    <property type="entry name" value="Uridine Diphospho-n-acetylenolpyruvylglucosamine Reductase, domain 2"/>
    <property type="match status" value="1"/>
</dbReference>
<dbReference type="Gene3D" id="3.30.465.10">
    <property type="match status" value="1"/>
</dbReference>
<dbReference type="EMBL" id="JAAOAR010000346">
    <property type="protein sequence ID" value="KAF5586538.1"/>
    <property type="molecule type" value="Genomic_DNA"/>
</dbReference>
<keyword evidence="5" id="KW-1185">Reference proteome</keyword>
<dbReference type="Proteomes" id="UP000544095">
    <property type="component" value="Unassembled WGS sequence"/>
</dbReference>
<dbReference type="Gene3D" id="3.40.462.10">
    <property type="entry name" value="FAD-linked oxidases, C-terminal domain"/>
    <property type="match status" value="1"/>
</dbReference>
<evidence type="ECO:0000256" key="1">
    <source>
        <dbReference type="ARBA" id="ARBA00022630"/>
    </source>
</evidence>
<dbReference type="PROSITE" id="PS51387">
    <property type="entry name" value="FAD_PCMH"/>
    <property type="match status" value="1"/>
</dbReference>
<dbReference type="GO" id="GO:0004458">
    <property type="term" value="F:D-lactate dehydrogenase (cytochrome) activity"/>
    <property type="evidence" value="ECO:0007669"/>
    <property type="project" value="TreeGrafter"/>
</dbReference>
<name>A0A8H5P394_9HYPO</name>
<dbReference type="Gene3D" id="1.10.45.10">
    <property type="entry name" value="Vanillyl-alcohol Oxidase, Chain A, domain 4"/>
    <property type="match status" value="1"/>
</dbReference>